<sequence length="1155" mass="127349">MAFDPEIVRQQCAAIFEDREARIKFIETWKKGVKERADSWMDSRNGSQSRHRLVLLWIAEIVEYLVATGKQLRSSNGTDLFNALDPRWPIYGPYFEPPTYLHQMLREVTPQIEPDITYLKRCYAVHWIFHDALRRCPQCHGKKLERSGWSPSGPWEVHGLFREEMAIGIQLRCQDCARNGLPHFFSRSVVSSELFDFIVEMRLKSTSAGLAENIKSVAISVDTTFRCAYKATLVDKNKAHVRSHLGGFVSILNQKSQPISWRLCHSQSQVETQEMLSGLSTRLVCLELSPPEIMTADNCCQVRNTALKVFPQIKVVLDVWHFLMRYLMCVKDGTKNPYQGEVANNIVDAILKVRAANGVPAIYHPQPEQEERLIEAYNKWEEHGGVWMAAAAKVHATQLAHVQKGCLTCPRDDIATDGSRMEGSHKGWNSIMRAFASGLEVMNALAHDHVLRHNVRLDMQDDALDKSMFMYHTHGSHHIRLVNACAELWNRLIKGQKRGGALPANIRALPELQLVDSKETFGLMKMSSETATQYSLAKIKQEPDDDALGLSSQDMLDADRLLQEIGVDPALLNAPVVAPVVAPIIMPVVAPTAPLDTSVLVPNAPQPAAPLRPSIIDSSTEGSKVQAIKRARVDNPEDDDIIEFSPAEWGVPEGLVSRVADCRAVDKHIDNALATASLGMSAVPAPGASSISTASTSLSLAIAASASGAPTTVPPPSSTTVTSSQLVAPVSGMHAIDPTLLVSSGTPASTSDRPPPKKKVCLTITGMPPPLKSKQNGATQSAATSSKTQHKQRAQSQKGHGTLDAMFASTSNATTANGAPANGAPSTLDLTPTNEPCLPSPSIVGLTRSQRLFSVVTGVDPRSLVFGKGTSREFFLFMELRATHQWATFQMTPYDWVCAASMYNTAIKKLNHEHGAALPLKTPRALLDKLSEVETLVFGRIRDNNYRCNAFWWNQLLGTSLKVVYLGAKIQRMVDDGKFKMSKNHICGHCKRIMYPGGKNHKENHARKVCSDGVRQSAEKVHLVINGISRDFVEQPPPFLQPKDVFTNGNVFHPARFMELVRSLYDRIIVNQSAPGSLAMHDYAFAMLLKDRMVIVPGLDGRPSKAMFKLFHSFTMASGEAAVLDDHEGEMCLRMDCLSEPPLETMPDDRQEAVA</sequence>
<evidence type="ECO:0000313" key="2">
    <source>
        <dbReference type="EMBL" id="PIL28752.1"/>
    </source>
</evidence>
<comment type="caution">
    <text evidence="2">The sequence shown here is derived from an EMBL/GenBank/DDBJ whole genome shotgun (WGS) entry which is preliminary data.</text>
</comment>
<evidence type="ECO:0000256" key="1">
    <source>
        <dbReference type="SAM" id="MobiDB-lite"/>
    </source>
</evidence>
<dbReference type="AlphaFoldDB" id="A0A2G8S4Q7"/>
<proteinExistence type="predicted"/>
<feature type="compositionally biased region" description="Polar residues" evidence="1">
    <location>
        <begin position="741"/>
        <end position="752"/>
    </location>
</feature>
<reference evidence="2 3" key="1">
    <citation type="journal article" date="2015" name="Sci. Rep.">
        <title>Chromosome-level genome map provides insights into diverse defense mechanisms in the medicinal fungus Ganoderma sinense.</title>
        <authorList>
            <person name="Zhu Y."/>
            <person name="Xu J."/>
            <person name="Sun C."/>
            <person name="Zhou S."/>
            <person name="Xu H."/>
            <person name="Nelson D.R."/>
            <person name="Qian J."/>
            <person name="Song J."/>
            <person name="Luo H."/>
            <person name="Xiang L."/>
            <person name="Li Y."/>
            <person name="Xu Z."/>
            <person name="Ji A."/>
            <person name="Wang L."/>
            <person name="Lu S."/>
            <person name="Hayward A."/>
            <person name="Sun W."/>
            <person name="Li X."/>
            <person name="Schwartz D.C."/>
            <person name="Wang Y."/>
            <person name="Chen S."/>
        </authorList>
    </citation>
    <scope>NUCLEOTIDE SEQUENCE [LARGE SCALE GENOMIC DNA]</scope>
    <source>
        <strain evidence="2 3">ZZ0214-1</strain>
    </source>
</reference>
<dbReference type="EMBL" id="AYKW01000023">
    <property type="protein sequence ID" value="PIL28752.1"/>
    <property type="molecule type" value="Genomic_DNA"/>
</dbReference>
<keyword evidence="3" id="KW-1185">Reference proteome</keyword>
<protein>
    <submittedName>
        <fullName evidence="2">Uncharacterized protein</fullName>
    </submittedName>
</protein>
<name>A0A2G8S4Q7_9APHY</name>
<dbReference type="OrthoDB" id="2803586at2759"/>
<gene>
    <name evidence="2" type="ORF">GSI_08796</name>
</gene>
<evidence type="ECO:0000313" key="3">
    <source>
        <dbReference type="Proteomes" id="UP000230002"/>
    </source>
</evidence>
<dbReference type="Proteomes" id="UP000230002">
    <property type="component" value="Unassembled WGS sequence"/>
</dbReference>
<accession>A0A2G8S4Q7</accession>
<feature type="region of interest" description="Disordered" evidence="1">
    <location>
        <begin position="741"/>
        <end position="800"/>
    </location>
</feature>
<feature type="compositionally biased region" description="Low complexity" evidence="1">
    <location>
        <begin position="813"/>
        <end position="827"/>
    </location>
</feature>
<feature type="compositionally biased region" description="Polar residues" evidence="1">
    <location>
        <begin position="773"/>
        <end position="787"/>
    </location>
</feature>
<organism evidence="2 3">
    <name type="scientific">Ganoderma sinense ZZ0214-1</name>
    <dbReference type="NCBI Taxonomy" id="1077348"/>
    <lineage>
        <taxon>Eukaryota</taxon>
        <taxon>Fungi</taxon>
        <taxon>Dikarya</taxon>
        <taxon>Basidiomycota</taxon>
        <taxon>Agaricomycotina</taxon>
        <taxon>Agaricomycetes</taxon>
        <taxon>Polyporales</taxon>
        <taxon>Polyporaceae</taxon>
        <taxon>Ganoderma</taxon>
    </lineage>
</organism>
<feature type="region of interest" description="Disordered" evidence="1">
    <location>
        <begin position="813"/>
        <end position="833"/>
    </location>
</feature>